<sequence>MHASRIRASRRAFFLKKGHCRIAAADICRKAGISRAFDSTGDGLLPMMRAARDVWEAAGYRVIGAVPAGTATEALSSAARILSCTLSSWELRWQNGRDALYGRTVMVIDEAGMIASRQMATFVETASRSENSSWSVIPTSFSQLKRVPPHGRWPSASAMPSS</sequence>
<reference evidence="1 2" key="1">
    <citation type="submission" date="2016-03" db="EMBL/GenBank/DDBJ databases">
        <title>Draft Genome Sequence of the Strain BR 10245 (Bradyrhizobium sp.) isolated from nodules of Centrolobium paraense.</title>
        <authorList>
            <person name="Simoes-Araujo J.L.Sr."/>
            <person name="Barauna A.C."/>
            <person name="Silva K."/>
            <person name="Zilli J.E."/>
        </authorList>
    </citation>
    <scope>NUCLEOTIDE SEQUENCE [LARGE SCALE GENOMIC DNA]</scope>
    <source>
        <strain evidence="1 2">BR 10245</strain>
    </source>
</reference>
<dbReference type="EMBL" id="LUUB01000069">
    <property type="protein sequence ID" value="OAF07407.1"/>
    <property type="molecule type" value="Genomic_DNA"/>
</dbReference>
<dbReference type="Gene3D" id="3.40.50.300">
    <property type="entry name" value="P-loop containing nucleotide triphosphate hydrolases"/>
    <property type="match status" value="1"/>
</dbReference>
<evidence type="ECO:0000313" key="2">
    <source>
        <dbReference type="Proteomes" id="UP000076959"/>
    </source>
</evidence>
<accession>A0A176YK96</accession>
<protein>
    <submittedName>
        <fullName evidence="1">Uncharacterized protein</fullName>
    </submittedName>
</protein>
<proteinExistence type="predicted"/>
<comment type="caution">
    <text evidence="1">The sequence shown here is derived from an EMBL/GenBank/DDBJ whole genome shotgun (WGS) entry which is preliminary data.</text>
</comment>
<keyword evidence="2" id="KW-1185">Reference proteome</keyword>
<dbReference type="Proteomes" id="UP000076959">
    <property type="component" value="Unassembled WGS sequence"/>
</dbReference>
<organism evidence="1 2">
    <name type="scientific">Bradyrhizobium centrolobii</name>
    <dbReference type="NCBI Taxonomy" id="1505087"/>
    <lineage>
        <taxon>Bacteria</taxon>
        <taxon>Pseudomonadati</taxon>
        <taxon>Pseudomonadota</taxon>
        <taxon>Alphaproteobacteria</taxon>
        <taxon>Hyphomicrobiales</taxon>
        <taxon>Nitrobacteraceae</taxon>
        <taxon>Bradyrhizobium</taxon>
    </lineage>
</organism>
<dbReference type="AlphaFoldDB" id="A0A176YK96"/>
<evidence type="ECO:0000313" key="1">
    <source>
        <dbReference type="EMBL" id="OAF07407.1"/>
    </source>
</evidence>
<dbReference type="STRING" id="1505087.AYJ54_17750"/>
<dbReference type="InterPro" id="IPR027417">
    <property type="entry name" value="P-loop_NTPase"/>
</dbReference>
<gene>
    <name evidence="1" type="ORF">AYJ54_17750</name>
</gene>
<dbReference type="Pfam" id="PF13604">
    <property type="entry name" value="AAA_30"/>
    <property type="match status" value="1"/>
</dbReference>
<name>A0A176YK96_9BRAD</name>